<dbReference type="KEGG" id="cvi:CV_1441"/>
<proteinExistence type="predicted"/>
<dbReference type="SUPFAM" id="SSF56281">
    <property type="entry name" value="Metallo-hydrolase/oxidoreductase"/>
    <property type="match status" value="1"/>
</dbReference>
<feature type="region of interest" description="Disordered" evidence="1">
    <location>
        <begin position="398"/>
        <end position="424"/>
    </location>
</feature>
<name>Q7NY34_CHRVO</name>
<gene>
    <name evidence="3" type="ordered locus">CV_1441</name>
</gene>
<dbReference type="Pfam" id="PF12706">
    <property type="entry name" value="Lactamase_B_2"/>
    <property type="match status" value="1"/>
</dbReference>
<dbReference type="EMBL" id="AE016825">
    <property type="protein sequence ID" value="AAQ59116.1"/>
    <property type="molecule type" value="Genomic_DNA"/>
</dbReference>
<protein>
    <recommendedName>
        <fullName evidence="2">Metallo-beta-lactamase domain-containing protein</fullName>
    </recommendedName>
</protein>
<dbReference type="AlphaFoldDB" id="Q7NY34"/>
<dbReference type="HOGENOM" id="CLU_020884_0_0_4"/>
<evidence type="ECO:0000313" key="3">
    <source>
        <dbReference type="EMBL" id="AAQ59116.1"/>
    </source>
</evidence>
<dbReference type="PANTHER" id="PTHR15032:SF4">
    <property type="entry name" value="N-ACYL-PHOSPHATIDYLETHANOLAMINE-HYDROLYZING PHOSPHOLIPASE D"/>
    <property type="match status" value="1"/>
</dbReference>
<dbReference type="GO" id="GO:0005737">
    <property type="term" value="C:cytoplasm"/>
    <property type="evidence" value="ECO:0007669"/>
    <property type="project" value="TreeGrafter"/>
</dbReference>
<dbReference type="InterPro" id="IPR036866">
    <property type="entry name" value="RibonucZ/Hydroxyglut_hydro"/>
</dbReference>
<dbReference type="STRING" id="243365.CV_1441"/>
<accession>Q7NY34</accession>
<dbReference type="InterPro" id="IPR001279">
    <property type="entry name" value="Metallo-B-lactamas"/>
</dbReference>
<evidence type="ECO:0000259" key="2">
    <source>
        <dbReference type="Pfam" id="PF12706"/>
    </source>
</evidence>
<dbReference type="Gene3D" id="3.60.15.10">
    <property type="entry name" value="Ribonuclease Z/Hydroxyacylglutathione hydrolase-like"/>
    <property type="match status" value="1"/>
</dbReference>
<keyword evidence="4" id="KW-1185">Reference proteome</keyword>
<dbReference type="Proteomes" id="UP000001424">
    <property type="component" value="Chromosome"/>
</dbReference>
<sequence length="424" mass="46482">MNPAGRHPSCRCSAAEYRARAPDCARSRYHPIPAADAIPGGNDQESIPMKSLGRKASGLRLERMQASSLWSGSGFRNIYPIEPGLRDPSATMPSLRDFLCGGERRVPGAPLPADNPLDAWRKPAQSGLRATWLGHSTVLIEIDGLRLLTDPVWGSRASPTRLAGPKRFQPVPIKLKQLPPLDLVLVSHDHYDHLDYPTIRELAKTDVPFVTALGVGAHLEAFGVRPERITELDWWESYQHPKADLTITATPSQHFSGRGLKDRNATLWSSLSIRSARHSVFFSGDTGLSGQFAEIRERMGPFDLVMLEVGAHHPAWGDIHLGPDNALKALELLGGGAFLPVHWGTFNLAMHAWDAPAESLLASGEKENVRLMMPRLGQAMEPAHAERAHPWWREVDSVAAPAAPSEPEAEADAPLPKSMPWPLD</sequence>
<reference evidence="3 4" key="1">
    <citation type="journal article" date="2003" name="Proc. Natl. Acad. Sci. U.S.A.">
        <title>The complete genome sequence of Chromobacterium violaceum reveals remarkable and exploitable bacterial adaptability.</title>
        <authorList>
            <person name="Vasconcelos A.T.R."/>
            <person name="de Almeida D.F."/>
            <person name="Almeida F.C."/>
            <person name="de Almeida L.G.P."/>
            <person name="de Almeida R."/>
            <person name="Goncalves J.A.A."/>
            <person name="Andrade E.M."/>
            <person name="Antonio R.V."/>
            <person name="Araripe J."/>
            <person name="de Araujo M.F.F."/>
            <person name="Filho S.A."/>
            <person name="Azevedo V."/>
            <person name="Batista A.J."/>
            <person name="Bataus L.A.M."/>
            <person name="Batista J.S."/>
            <person name="Belo A."/>
            <person name="vander Berg C."/>
            <person name="Blamey J."/>
            <person name="Bogo M."/>
            <person name="Bonato S."/>
            <person name="Bordignon J."/>
            <person name="Brito C.A."/>
            <person name="Brocchi M."/>
            <person name="Burity H.A."/>
            <person name="Camargo A.A."/>
            <person name="Cardoso D.D.P."/>
            <person name="Carneiro N.P."/>
            <person name="Carraro D.M."/>
            <person name="Carvalho C.M.B."/>
            <person name="Cascardo J.C.M."/>
            <person name="Cavada B.S."/>
            <person name="Chueire L.M.O."/>
            <person name="Pasa T.B.C."/>
            <person name="Duran N."/>
            <person name="Fagundes N."/>
            <person name="Falcao C.L."/>
            <person name="Fantinatti F."/>
            <person name="Farias I.P."/>
            <person name="Felipe M.S.S."/>
            <person name="Ferrari L.P."/>
            <person name="Ferro J.A."/>
            <person name="Ferro M.I.T."/>
            <person name="Franco G.R."/>
            <person name="Freitas N.S.A."/>
            <person name="Furlan L.R."/>
            <person name="Gazzinelli R.T."/>
            <person name="Gomes E.A."/>
            <person name="Goncalves P.R."/>
            <person name="Grangeiro T.B."/>
            <person name="Grattapaglia D."/>
            <person name="Grisard E.C."/>
            <person name="Guimaraes C.T."/>
            <person name="Hanna E.S."/>
            <person name="Hungria M."/>
            <person name="Jardim S.N."/>
            <person name="Laurino J."/>
            <person name="Leoi L.C.T."/>
            <person name="Fassarella L."/>
            <person name="Lima A."/>
            <person name="Loureiro M.F."/>
            <person name="Lyra M.C.P."/>
            <person name="Macedo M."/>
            <person name="Madeira H.M.F."/>
            <person name="Manfio G.P."/>
            <person name="Maranhao A.Q."/>
            <person name="Martins W.S."/>
            <person name="di Mauro S.M.Z."/>
            <person name="de Medeiros S.R.B."/>
            <person name="Meissner R.D.V."/>
            <person name="Menck C.F.M."/>
            <person name="Moreira M.A.M."/>
            <person name="Nascimento F.F."/>
            <person name="Nicolas M.F."/>
            <person name="Oliveira J.G."/>
            <person name="Oliveira S.C."/>
            <person name="Paixao R.F.C."/>
            <person name="Parente J.A."/>
            <person name="Pedrosa F.O."/>
            <person name="Pena S.J.D."/>
            <person name="Perreira J.O."/>
            <person name="Perreira M."/>
            <person name="Pinto L.S.R.C."/>
            <person name="Pinto L.S."/>
            <person name="Porto J.I.R."/>
            <person name="Potrich D.P."/>
            <person name="Neto C.E.R."/>
            <person name="Reis A.M.M."/>
            <person name="Rigo L.U."/>
            <person name="Rondinelli E."/>
            <person name="dos Santos E.B.P."/>
            <person name="Santos F.R."/>
            <person name="Schneider M.P.C."/>
            <person name="Seuanez H.N."/>
            <person name="Silva A.M.R."/>
            <person name="da Silva A.L.C."/>
            <person name="Silva D.W."/>
            <person name="Silva R."/>
            <person name="Simoes I.C."/>
            <person name="Simon D."/>
            <person name="Soares C.M.A."/>
            <person name="Soares R.B.A."/>
            <person name="Souza E.M."/>
            <person name="Souza K.R.L."/>
            <person name="Souza R.C."/>
            <person name="Steffens M.B.R."/>
            <person name="Steindel M."/>
            <person name="Teixeira S.R."/>
            <person name="Urmenyi T."/>
            <person name="Vettore A."/>
            <person name="Wassem R."/>
            <person name="Zaha A."/>
            <person name="Simpson A.J.G."/>
        </authorList>
    </citation>
    <scope>NUCLEOTIDE SEQUENCE [LARGE SCALE GENOMIC DNA]</scope>
    <source>
        <strain evidence="4">ATCC 12472 / DSM 30191 / JCM 1249 / NBRC 12614 / NCIMB 9131 / NCTC 9757</strain>
    </source>
</reference>
<dbReference type="eggNOG" id="COG2220">
    <property type="taxonomic scope" value="Bacteria"/>
</dbReference>
<feature type="domain" description="Metallo-beta-lactamase" evidence="2">
    <location>
        <begin position="146"/>
        <end position="343"/>
    </location>
</feature>
<dbReference type="PANTHER" id="PTHR15032">
    <property type="entry name" value="N-ACYL-PHOSPHATIDYLETHANOLAMINE-HYDROLYZING PHOSPHOLIPASE D"/>
    <property type="match status" value="1"/>
</dbReference>
<evidence type="ECO:0000313" key="4">
    <source>
        <dbReference type="Proteomes" id="UP000001424"/>
    </source>
</evidence>
<organism evidence="3 4">
    <name type="scientific">Chromobacterium violaceum (strain ATCC 12472 / DSM 30191 / JCM 1249 / CCUG 213 / NBRC 12614 / NCIMB 9131 / NCTC 9757 / MK)</name>
    <dbReference type="NCBI Taxonomy" id="243365"/>
    <lineage>
        <taxon>Bacteria</taxon>
        <taxon>Pseudomonadati</taxon>
        <taxon>Pseudomonadota</taxon>
        <taxon>Betaproteobacteria</taxon>
        <taxon>Neisseriales</taxon>
        <taxon>Chromobacteriaceae</taxon>
        <taxon>Chromobacterium</taxon>
    </lineage>
</organism>
<evidence type="ECO:0000256" key="1">
    <source>
        <dbReference type="SAM" id="MobiDB-lite"/>
    </source>
</evidence>